<dbReference type="RefSeq" id="WP_044414595.1">
    <property type="nucleotide sequence ID" value="NZ_JXXE01000395.1"/>
</dbReference>
<evidence type="ECO:0000256" key="1">
    <source>
        <dbReference type="ARBA" id="ARBA00023224"/>
    </source>
</evidence>
<dbReference type="AlphaFoldDB" id="A0A0D7EG86"/>
<dbReference type="InterPro" id="IPR004089">
    <property type="entry name" value="MCPsignal_dom"/>
</dbReference>
<dbReference type="SUPFAM" id="SSF58104">
    <property type="entry name" value="Methyl-accepting chemotaxis protein (MCP) signaling domain"/>
    <property type="match status" value="2"/>
</dbReference>
<evidence type="ECO:0000259" key="4">
    <source>
        <dbReference type="PROSITE" id="PS50111"/>
    </source>
</evidence>
<dbReference type="PATRIC" id="fig|1076.23.peg.4381"/>
<name>A0A0D7EG86_RHOPL</name>
<dbReference type="OrthoDB" id="5292010at2"/>
<dbReference type="Pfam" id="PF00015">
    <property type="entry name" value="MCPsignal"/>
    <property type="match status" value="2"/>
</dbReference>
<feature type="domain" description="Methyl-accepting transducer" evidence="4">
    <location>
        <begin position="363"/>
        <end position="634"/>
    </location>
</feature>
<protein>
    <recommendedName>
        <fullName evidence="4">Methyl-accepting transducer domain-containing protein</fullName>
    </recommendedName>
</protein>
<evidence type="ECO:0000313" key="6">
    <source>
        <dbReference type="Proteomes" id="UP000032515"/>
    </source>
</evidence>
<organism evidence="5 6">
    <name type="scientific">Rhodopseudomonas palustris</name>
    <dbReference type="NCBI Taxonomy" id="1076"/>
    <lineage>
        <taxon>Bacteria</taxon>
        <taxon>Pseudomonadati</taxon>
        <taxon>Pseudomonadota</taxon>
        <taxon>Alphaproteobacteria</taxon>
        <taxon>Hyphomicrobiales</taxon>
        <taxon>Nitrobacteraceae</taxon>
        <taxon>Rhodopseudomonas</taxon>
    </lineage>
</organism>
<reference evidence="5 6" key="1">
    <citation type="submission" date="2014-11" db="EMBL/GenBank/DDBJ databases">
        <title>Genomics and ecophysiology of heterotrophic nitrogen fixing bacteria isolated from estuarine surface water.</title>
        <authorList>
            <person name="Bentzon-Tilia M."/>
            <person name="Severin I."/>
            <person name="Hansen L.H."/>
            <person name="Riemann L."/>
        </authorList>
    </citation>
    <scope>NUCLEOTIDE SEQUENCE [LARGE SCALE GENOMIC DNA]</scope>
    <source>
        <strain evidence="5 6">BAL398</strain>
    </source>
</reference>
<evidence type="ECO:0000256" key="3">
    <source>
        <dbReference type="SAM" id="MobiDB-lite"/>
    </source>
</evidence>
<feature type="domain" description="Methyl-accepting transducer" evidence="4">
    <location>
        <begin position="56"/>
        <end position="320"/>
    </location>
</feature>
<dbReference type="GO" id="GO:0007165">
    <property type="term" value="P:signal transduction"/>
    <property type="evidence" value="ECO:0007669"/>
    <property type="project" value="UniProtKB-KW"/>
</dbReference>
<dbReference type="PANTHER" id="PTHR32089">
    <property type="entry name" value="METHYL-ACCEPTING CHEMOTAXIS PROTEIN MCPB"/>
    <property type="match status" value="1"/>
</dbReference>
<comment type="caution">
    <text evidence="5">The sequence shown here is derived from an EMBL/GenBank/DDBJ whole genome shotgun (WGS) entry which is preliminary data.</text>
</comment>
<keyword evidence="1 2" id="KW-0807">Transducer</keyword>
<dbReference type="Gene3D" id="1.10.287.950">
    <property type="entry name" value="Methyl-accepting chemotaxis protein"/>
    <property type="match status" value="2"/>
</dbReference>
<dbReference type="PROSITE" id="PS50111">
    <property type="entry name" value="CHEMOTAXIS_TRANSDUC_2"/>
    <property type="match status" value="2"/>
</dbReference>
<feature type="compositionally biased region" description="Low complexity" evidence="3">
    <location>
        <begin position="10"/>
        <end position="30"/>
    </location>
</feature>
<feature type="region of interest" description="Disordered" evidence="3">
    <location>
        <begin position="1"/>
        <end position="30"/>
    </location>
</feature>
<sequence>MALVKTSKIPKTATGKPPAPAAKAAKLPVAAKPAARAAKAGTMSQADRVAERIAAATEQLASGLTQASAAAEELQGSMQQIAAGADEAAGASQEQLSAISSVSTSLAVARNEAENSRRRTEATQLLIAETALQISVSVRAIERNAERQVAAGRVIGELDRRAQDVGAITGTVSKISDQTNLLALNAAIEAARAGDQGRGFAVVADEVRALAEVSDRSAQEVQGLADEITANVRSAVDVVAAAASAAVAQAQAGGLVVETLASIREDMTALAEGSQQTVTAAIEAERAILEAQKGAEQVAGAAEQQASAANEAQSAVRQQAEALAQGQTAARALAALTEELRNGKASKSAPEQIAGAAEELSATIQELSSAASQISTAVEQINRGAQQQAAAAQQTSAALAQIEASAQLAQHKGQTASARVAAIETKLEQSRASVEQLVVGVDLSLSQTRDSLLTIVQLEAVGRKIAKIVDSITLVTIQTSMLAVSGSVEAARAGDAGRGFALVSNDIRGLAREASDSVERIKDSVQNILDQITLLRRDLEQIIAAAEVEAQNNRAVAKALANVTDDLVALAAANRVVVSGAESILSGATESAIAARQIAAAAEQTSSAVRQAATASTEQAQGADDLAAAIEEIALLSDELMQQHD</sequence>
<proteinExistence type="predicted"/>
<dbReference type="Proteomes" id="UP000032515">
    <property type="component" value="Unassembled WGS sequence"/>
</dbReference>
<evidence type="ECO:0000256" key="2">
    <source>
        <dbReference type="PROSITE-ProRule" id="PRU00284"/>
    </source>
</evidence>
<evidence type="ECO:0000313" key="5">
    <source>
        <dbReference type="EMBL" id="KIZ39814.1"/>
    </source>
</evidence>
<dbReference type="PANTHER" id="PTHR32089:SF112">
    <property type="entry name" value="LYSOZYME-LIKE PROTEIN-RELATED"/>
    <property type="match status" value="1"/>
</dbReference>
<gene>
    <name evidence="5" type="ORF">OO17_19315</name>
</gene>
<dbReference type="GO" id="GO:0016020">
    <property type="term" value="C:membrane"/>
    <property type="evidence" value="ECO:0007669"/>
    <property type="project" value="UniProtKB-SubCell"/>
</dbReference>
<dbReference type="SMART" id="SM00283">
    <property type="entry name" value="MA"/>
    <property type="match status" value="2"/>
</dbReference>
<accession>A0A0D7EG86</accession>
<dbReference type="EMBL" id="JXXE01000395">
    <property type="protein sequence ID" value="KIZ39814.1"/>
    <property type="molecule type" value="Genomic_DNA"/>
</dbReference>